<dbReference type="Gene3D" id="1.25.10.10">
    <property type="entry name" value="Leucine-rich Repeat Variant"/>
    <property type="match status" value="1"/>
</dbReference>
<evidence type="ECO:0000313" key="3">
    <source>
        <dbReference type="Proteomes" id="UP000320239"/>
    </source>
</evidence>
<evidence type="ECO:0008006" key="4">
    <source>
        <dbReference type="Google" id="ProtNLM"/>
    </source>
</evidence>
<proteinExistence type="predicted"/>
<keyword evidence="1" id="KW-0677">Repeat</keyword>
<evidence type="ECO:0000256" key="1">
    <source>
        <dbReference type="ARBA" id="ARBA00022737"/>
    </source>
</evidence>
<dbReference type="InterPro" id="IPR016024">
    <property type="entry name" value="ARM-type_fold"/>
</dbReference>
<dbReference type="InterPro" id="IPR000357">
    <property type="entry name" value="HEAT"/>
</dbReference>
<reference evidence="2 3" key="1">
    <citation type="submission" date="2019-06" db="EMBL/GenBank/DDBJ databases">
        <title>Sequencing the genomes of 1000 actinobacteria strains.</title>
        <authorList>
            <person name="Klenk H.-P."/>
        </authorList>
    </citation>
    <scope>NUCLEOTIDE SEQUENCE [LARGE SCALE GENOMIC DNA]</scope>
    <source>
        <strain evidence="2 3">DSM 43866</strain>
    </source>
</reference>
<dbReference type="Pfam" id="PF02985">
    <property type="entry name" value="HEAT"/>
    <property type="match status" value="1"/>
</dbReference>
<name>A0A561VIW1_ACTTI</name>
<dbReference type="SUPFAM" id="SSF48371">
    <property type="entry name" value="ARM repeat"/>
    <property type="match status" value="1"/>
</dbReference>
<dbReference type="InterPro" id="IPR011989">
    <property type="entry name" value="ARM-like"/>
</dbReference>
<protein>
    <recommendedName>
        <fullName evidence="4">HEAT repeat protein</fullName>
    </recommendedName>
</protein>
<accession>A0A561VIW1</accession>
<sequence length="670" mass="72030">MIYGMTETEAPLAAAHDADWSSLEHGPAVRRLLSGLAGGDAAAGSTAIGQLYRLAPDGADVRPWVVAALPVLLGLVADPARPDRERLLRLAGDLAGADRTWQMSGQTLRAKRVLAGYAGLTGLLTDTDPRVREAAAYTVRAVARLTPALPGLLRQRYVDEPDPAVRVTLLCSSVLTGAVGSGYQPTKRWLAWVADSDADLRVRITALTELMALADPPPFDVETARDTVLAAYREGLNREPEPVDDVIAPLRSGQRMAARQWTPGYPQVVSAVRAAYRNDVDAQLDLLERMLDLDARDARHDGLHQALALAQRLRGRYTALVTRAAALLHDTDPQVRAAALRLLHGIGELARPAADAVWAALPRVQRRIRPHDGPVTWIAEGTPGPVLGPAVHLLSALRDERVLPVLHRLLDEAPDTAGLHQRIAGYGVRAHGLSRTLRRRLRALPAGHEAQRAGLLHALTAVAPDEAADHLVREPIDVTTLRLLARAGRAAAGRAPAIRAALTGGDPDLELAAADAIWQVAGDAEAAAAVYDRYFDPRYTGVEHAVAAIDGLGRLGVRVAGRSRHLAARMRGRTDAAVVVAIAGALWRITADRNAARTLGPVWESAPRLRPRIARLWVETGDARYAGRYARAELGTALRHNGGRHGLPAPEIDRDERLLARCRELLAQAG</sequence>
<organism evidence="2 3">
    <name type="scientific">Actinoplanes teichomyceticus</name>
    <dbReference type="NCBI Taxonomy" id="1867"/>
    <lineage>
        <taxon>Bacteria</taxon>
        <taxon>Bacillati</taxon>
        <taxon>Actinomycetota</taxon>
        <taxon>Actinomycetes</taxon>
        <taxon>Micromonosporales</taxon>
        <taxon>Micromonosporaceae</taxon>
        <taxon>Actinoplanes</taxon>
    </lineage>
</organism>
<gene>
    <name evidence="2" type="ORF">FHX34_106269</name>
</gene>
<keyword evidence="3" id="KW-1185">Reference proteome</keyword>
<comment type="caution">
    <text evidence="2">The sequence shown here is derived from an EMBL/GenBank/DDBJ whole genome shotgun (WGS) entry which is preliminary data.</text>
</comment>
<evidence type="ECO:0000313" key="2">
    <source>
        <dbReference type="EMBL" id="TWG11539.1"/>
    </source>
</evidence>
<dbReference type="Proteomes" id="UP000320239">
    <property type="component" value="Unassembled WGS sequence"/>
</dbReference>
<dbReference type="EMBL" id="VIWY01000006">
    <property type="protein sequence ID" value="TWG11539.1"/>
    <property type="molecule type" value="Genomic_DNA"/>
</dbReference>
<dbReference type="AlphaFoldDB" id="A0A561VIW1"/>